<feature type="region of interest" description="Disordered" evidence="5">
    <location>
        <begin position="628"/>
        <end position="707"/>
    </location>
</feature>
<sequence>MDHHQMPRGNEGFSNNNLFGDSQQYNAYDNLFQTGNEQSPYDASWGVNASNFPAVSRTQPQHLSAPSWPQNANHLSSSHISGQQSPYSRPLSHSPAPYPQNAFNSYGAQQGFHYRQPQYDPSVVTPQSLNQNFSPYSTANYATNNGATIAPHALQHENRSPAYGHNPYGTPTFPANNARPPSAVQPATVDQHKLVASIPAANNAGFFSIVNFDDLSRATKSERMGSFLNIGTEAQNWEVNRAALPAYVPRKSRKELCKAAGSDPKLLAKLRKKVVKREKPSIIAPRTALPTSTAGQPFNGNIKYEGDSSSAEESSSEDDDDDSSYSSDDNVESAPLPAKRPDSPKAATEYDTIKALWRSKRRSPTSESIRKGLVDFWEIAKTVRDRWKADTAAVTDAEEKKRVNEIPLLKSRVKDQRDMMETAFTAALQHGHRDIVELFSQNQALMFLCYQFLLDRQKEEDFNGPLSRAILEVVSMSTTMKAETFEKVHLAKVVPRFVRRGDVKTQYFAKKIVANASAPDADNGAATDAKKVAAKVGAGSPPGKRAEPESVAGVKRAAAAAGEGSAPKKAATVASKLNGGLTASKLNSASKKPSSSVDAAKGTAPAPAAAVKAKQVTAKPSNFFASLQSASKKPNASNASRPTAGAMSGPRSVSATQSSAPKSTFSFTETMANLSKPKEEKPAAKPVQQAIKETPEEKTKRLRKESRRHLHVRFKKDDELTEVRLFSHDPDEERGHNASEMRDVDDVGGEGRMFKQQHNLMEVDEEEEAPVETEEKLVEYKAPSEIDFMEVDEGSRELNYKPYGGGVLEPESEERAKRKDYEDNNLMVFYANPSDIPPNPREPYDPYNGETVTMKQIAPPEEKWAIRARQTKVAQKQRQYGSAPQPTMGQNTAQPFDLSKLYLGNQQYGQPAQQQQAPTGVSPDLAALLAQFNQPAANQAAPPQPAMGGHTPQFQPSVPPMQQQAPQQTQPTIDLAAILASINNNNQQQNTVQTAYNYNNAAAPSMPGSSGVYENPDRKQWREGGAKKPNGGNAEQRNYKTKVCKYWLEGKCQKGSGCTFKHES</sequence>
<feature type="compositionally biased region" description="Polar residues" evidence="5">
    <location>
        <begin position="289"/>
        <end position="299"/>
    </location>
</feature>
<gene>
    <name evidence="7" type="ORF">LTR77_009588</name>
</gene>
<dbReference type="Pfam" id="PF00642">
    <property type="entry name" value="zf-CCCH"/>
    <property type="match status" value="1"/>
</dbReference>
<dbReference type="GeneID" id="89930918"/>
<organism evidence="7 8">
    <name type="scientific">Saxophila tyrrhenica</name>
    <dbReference type="NCBI Taxonomy" id="1690608"/>
    <lineage>
        <taxon>Eukaryota</taxon>
        <taxon>Fungi</taxon>
        <taxon>Dikarya</taxon>
        <taxon>Ascomycota</taxon>
        <taxon>Pezizomycotina</taxon>
        <taxon>Dothideomycetes</taxon>
        <taxon>Dothideomycetidae</taxon>
        <taxon>Mycosphaerellales</taxon>
        <taxon>Extremaceae</taxon>
        <taxon>Saxophila</taxon>
    </lineage>
</organism>
<evidence type="ECO:0000256" key="2">
    <source>
        <dbReference type="ARBA" id="ARBA00022771"/>
    </source>
</evidence>
<dbReference type="GO" id="GO:0031124">
    <property type="term" value="P:mRNA 3'-end processing"/>
    <property type="evidence" value="ECO:0007669"/>
    <property type="project" value="TreeGrafter"/>
</dbReference>
<reference evidence="7 8" key="1">
    <citation type="submission" date="2023-08" db="EMBL/GenBank/DDBJ databases">
        <title>Black Yeasts Isolated from many extreme environments.</title>
        <authorList>
            <person name="Coleine C."/>
            <person name="Stajich J.E."/>
            <person name="Selbmann L."/>
        </authorList>
    </citation>
    <scope>NUCLEOTIDE SEQUENCE [LARGE SCALE GENOMIC DNA]</scope>
    <source>
        <strain evidence="7 8">CCFEE 5935</strain>
    </source>
</reference>
<evidence type="ECO:0000256" key="4">
    <source>
        <dbReference type="PROSITE-ProRule" id="PRU00723"/>
    </source>
</evidence>
<evidence type="ECO:0000313" key="7">
    <source>
        <dbReference type="EMBL" id="KAK5164923.1"/>
    </source>
</evidence>
<dbReference type="AlphaFoldDB" id="A0AAV9NY27"/>
<evidence type="ECO:0000256" key="5">
    <source>
        <dbReference type="SAM" id="MobiDB-lite"/>
    </source>
</evidence>
<dbReference type="EMBL" id="JAVRRT010000018">
    <property type="protein sequence ID" value="KAK5164923.1"/>
    <property type="molecule type" value="Genomic_DNA"/>
</dbReference>
<feature type="compositionally biased region" description="Polar residues" evidence="5">
    <location>
        <begin position="56"/>
        <end position="87"/>
    </location>
</feature>
<dbReference type="InterPro" id="IPR000571">
    <property type="entry name" value="Znf_CCCH"/>
</dbReference>
<feature type="region of interest" description="Disordered" evidence="5">
    <location>
        <begin position="56"/>
        <end position="105"/>
    </location>
</feature>
<dbReference type="InterPro" id="IPR036855">
    <property type="entry name" value="Znf_CCCH_sf"/>
</dbReference>
<feature type="region of interest" description="Disordered" evidence="5">
    <location>
        <begin position="1003"/>
        <end position="1037"/>
    </location>
</feature>
<feature type="zinc finger region" description="C3H1-type" evidence="4">
    <location>
        <begin position="1038"/>
        <end position="1064"/>
    </location>
</feature>
<keyword evidence="3 4" id="KW-0862">Zinc</keyword>
<feature type="compositionally biased region" description="Basic and acidic residues" evidence="5">
    <location>
        <begin position="1015"/>
        <end position="1026"/>
    </location>
</feature>
<protein>
    <recommendedName>
        <fullName evidence="6">C3H1-type domain-containing protein</fullName>
    </recommendedName>
</protein>
<dbReference type="GO" id="GO:0008270">
    <property type="term" value="F:zinc ion binding"/>
    <property type="evidence" value="ECO:0007669"/>
    <property type="project" value="UniProtKB-KW"/>
</dbReference>
<name>A0AAV9NY27_9PEZI</name>
<dbReference type="Proteomes" id="UP001337655">
    <property type="component" value="Unassembled WGS sequence"/>
</dbReference>
<keyword evidence="8" id="KW-1185">Reference proteome</keyword>
<dbReference type="PANTHER" id="PTHR12460:SF0">
    <property type="entry name" value="CID DOMAIN-CONTAINING PROTEIN-RELATED"/>
    <property type="match status" value="1"/>
</dbReference>
<evidence type="ECO:0000259" key="6">
    <source>
        <dbReference type="PROSITE" id="PS50103"/>
    </source>
</evidence>
<dbReference type="PANTHER" id="PTHR12460">
    <property type="entry name" value="CYCLIN-DEPENDENT KINASE INHIBITOR-RELATED PROTEIN"/>
    <property type="match status" value="1"/>
</dbReference>
<feature type="compositionally biased region" description="Low complexity" evidence="5">
    <location>
        <begin position="960"/>
        <end position="970"/>
    </location>
</feature>
<dbReference type="PROSITE" id="PS50103">
    <property type="entry name" value="ZF_C3H1"/>
    <property type="match status" value="1"/>
</dbReference>
<keyword evidence="2 4" id="KW-0863">Zinc-finger</keyword>
<feature type="region of interest" description="Disordered" evidence="5">
    <location>
        <begin position="797"/>
        <end position="850"/>
    </location>
</feature>
<feature type="compositionally biased region" description="Low complexity" evidence="5">
    <location>
        <begin position="629"/>
        <end position="640"/>
    </location>
</feature>
<dbReference type="SMART" id="SM00356">
    <property type="entry name" value="ZnF_C3H1"/>
    <property type="match status" value="1"/>
</dbReference>
<feature type="compositionally biased region" description="Basic and acidic residues" evidence="5">
    <location>
        <begin position="813"/>
        <end position="822"/>
    </location>
</feature>
<evidence type="ECO:0000256" key="3">
    <source>
        <dbReference type="ARBA" id="ARBA00022833"/>
    </source>
</evidence>
<dbReference type="GO" id="GO:0000993">
    <property type="term" value="F:RNA polymerase II complex binding"/>
    <property type="evidence" value="ECO:0007669"/>
    <property type="project" value="TreeGrafter"/>
</dbReference>
<accession>A0AAV9NY27</accession>
<dbReference type="Gene3D" id="4.10.1000.10">
    <property type="entry name" value="Zinc finger, CCCH-type"/>
    <property type="match status" value="1"/>
</dbReference>
<keyword evidence="1 4" id="KW-0479">Metal-binding</keyword>
<feature type="region of interest" description="Disordered" evidence="5">
    <location>
        <begin position="1"/>
        <end position="20"/>
    </location>
</feature>
<dbReference type="RefSeq" id="XP_064655119.1">
    <property type="nucleotide sequence ID" value="XM_064806814.1"/>
</dbReference>
<feature type="compositionally biased region" description="Acidic residues" evidence="5">
    <location>
        <begin position="314"/>
        <end position="323"/>
    </location>
</feature>
<comment type="caution">
    <text evidence="7">The sequence shown here is derived from an EMBL/GenBank/DDBJ whole genome shotgun (WGS) entry which is preliminary data.</text>
</comment>
<dbReference type="SUPFAM" id="SSF90229">
    <property type="entry name" value="CCCH zinc finger"/>
    <property type="match status" value="1"/>
</dbReference>
<feature type="region of interest" description="Disordered" evidence="5">
    <location>
        <begin position="279"/>
        <end position="347"/>
    </location>
</feature>
<feature type="domain" description="C3H1-type" evidence="6">
    <location>
        <begin position="1038"/>
        <end position="1064"/>
    </location>
</feature>
<evidence type="ECO:0000256" key="1">
    <source>
        <dbReference type="ARBA" id="ARBA00022723"/>
    </source>
</evidence>
<feature type="region of interest" description="Disordered" evidence="5">
    <location>
        <begin position="935"/>
        <end position="970"/>
    </location>
</feature>
<feature type="compositionally biased region" description="Polar residues" evidence="5">
    <location>
        <begin position="651"/>
        <end position="673"/>
    </location>
</feature>
<proteinExistence type="predicted"/>
<evidence type="ECO:0000313" key="8">
    <source>
        <dbReference type="Proteomes" id="UP001337655"/>
    </source>
</evidence>